<organism evidence="5 6">
    <name type="scientific">Actinacidiphila yanglinensis</name>
    <dbReference type="NCBI Taxonomy" id="310779"/>
    <lineage>
        <taxon>Bacteria</taxon>
        <taxon>Bacillati</taxon>
        <taxon>Actinomycetota</taxon>
        <taxon>Actinomycetes</taxon>
        <taxon>Kitasatosporales</taxon>
        <taxon>Streptomycetaceae</taxon>
        <taxon>Actinacidiphila</taxon>
    </lineage>
</organism>
<dbReference type="PROSITE" id="PS00061">
    <property type="entry name" value="ADH_SHORT"/>
    <property type="match status" value="1"/>
</dbReference>
<evidence type="ECO:0000313" key="6">
    <source>
        <dbReference type="Proteomes" id="UP000236754"/>
    </source>
</evidence>
<dbReference type="Pfam" id="PF13561">
    <property type="entry name" value="adh_short_C2"/>
    <property type="match status" value="1"/>
</dbReference>
<dbReference type="PRINTS" id="PR00080">
    <property type="entry name" value="SDRFAMILY"/>
</dbReference>
<evidence type="ECO:0000256" key="2">
    <source>
        <dbReference type="ARBA" id="ARBA00023002"/>
    </source>
</evidence>
<name>A0A1H6AYK5_9ACTN</name>
<dbReference type="InterPro" id="IPR020904">
    <property type="entry name" value="Sc_DH/Rdtase_CS"/>
</dbReference>
<dbReference type="Proteomes" id="UP000236754">
    <property type="component" value="Unassembled WGS sequence"/>
</dbReference>
<evidence type="ECO:0000313" key="5">
    <source>
        <dbReference type="EMBL" id="SEG53127.1"/>
    </source>
</evidence>
<proteinExistence type="inferred from homology"/>
<evidence type="ECO:0000256" key="3">
    <source>
        <dbReference type="ARBA" id="ARBA00023027"/>
    </source>
</evidence>
<dbReference type="GO" id="GO:0016491">
    <property type="term" value="F:oxidoreductase activity"/>
    <property type="evidence" value="ECO:0007669"/>
    <property type="project" value="UniProtKB-KW"/>
</dbReference>
<keyword evidence="2" id="KW-0560">Oxidoreductase</keyword>
<dbReference type="NCBIfam" id="NF005559">
    <property type="entry name" value="PRK07231.1"/>
    <property type="match status" value="1"/>
</dbReference>
<gene>
    <name evidence="5" type="ORF">SAMN05216223_10643</name>
</gene>
<dbReference type="OrthoDB" id="9803333at2"/>
<dbReference type="AlphaFoldDB" id="A0A1H6AYK5"/>
<dbReference type="InterPro" id="IPR002347">
    <property type="entry name" value="SDR_fam"/>
</dbReference>
<protein>
    <submittedName>
        <fullName evidence="5">NAD(P)-dependent dehydrogenase, short-chain alcohol dehydrogenase family</fullName>
    </submittedName>
</protein>
<dbReference type="InterPro" id="IPR057326">
    <property type="entry name" value="KR_dom"/>
</dbReference>
<dbReference type="SMART" id="SM00822">
    <property type="entry name" value="PKS_KR"/>
    <property type="match status" value="1"/>
</dbReference>
<dbReference type="FunFam" id="3.40.50.720:FF:000084">
    <property type="entry name" value="Short-chain dehydrogenase reductase"/>
    <property type="match status" value="1"/>
</dbReference>
<keyword evidence="6" id="KW-1185">Reference proteome</keyword>
<sequence length="277" mass="27680">MGEEHAGRVALVTGGSSGIGRAAAELLAASGAAVAVSALDAAGTYETVAAITAAGGRAVPVVADVSDPAAVAGAVERAVREFGGLDTLVTSAGIQRYGTVADTDEKTWDEVFAVNVKGVFLAARAAVPHLRRSPTGGSVVVVSSVQARATQSNVAAYTAAKGALNALVRSMAVDEAPYGVRVNAVCPGSVDTPMLRRSAELFTDGSEGAVRGLLDDWGRDHPLGRIAQPREVAEVIAFLAGTRAAFVTGVDVSVDGGLLASLAVALPSAAPEPPLGG</sequence>
<dbReference type="Gene3D" id="3.40.50.720">
    <property type="entry name" value="NAD(P)-binding Rossmann-like Domain"/>
    <property type="match status" value="1"/>
</dbReference>
<dbReference type="PANTHER" id="PTHR24321">
    <property type="entry name" value="DEHYDROGENASES, SHORT CHAIN"/>
    <property type="match status" value="1"/>
</dbReference>
<dbReference type="RefSeq" id="WP_103886349.1">
    <property type="nucleotide sequence ID" value="NZ_FNVU01000006.1"/>
</dbReference>
<evidence type="ECO:0000259" key="4">
    <source>
        <dbReference type="SMART" id="SM00822"/>
    </source>
</evidence>
<dbReference type="PRINTS" id="PR00081">
    <property type="entry name" value="GDHRDH"/>
</dbReference>
<feature type="domain" description="Ketoreductase" evidence="4">
    <location>
        <begin position="8"/>
        <end position="188"/>
    </location>
</feature>
<dbReference type="InterPro" id="IPR036291">
    <property type="entry name" value="NAD(P)-bd_dom_sf"/>
</dbReference>
<keyword evidence="3" id="KW-0520">NAD</keyword>
<evidence type="ECO:0000256" key="1">
    <source>
        <dbReference type="ARBA" id="ARBA00006484"/>
    </source>
</evidence>
<reference evidence="5 6" key="1">
    <citation type="submission" date="2016-10" db="EMBL/GenBank/DDBJ databases">
        <authorList>
            <person name="de Groot N.N."/>
        </authorList>
    </citation>
    <scope>NUCLEOTIDE SEQUENCE [LARGE SCALE GENOMIC DNA]</scope>
    <source>
        <strain evidence="5 6">CGMCC 4.2023</strain>
    </source>
</reference>
<dbReference type="CDD" id="cd05233">
    <property type="entry name" value="SDR_c"/>
    <property type="match status" value="1"/>
</dbReference>
<dbReference type="PANTHER" id="PTHR24321:SF8">
    <property type="entry name" value="ESTRADIOL 17-BETA-DEHYDROGENASE 8-RELATED"/>
    <property type="match status" value="1"/>
</dbReference>
<dbReference type="SUPFAM" id="SSF51735">
    <property type="entry name" value="NAD(P)-binding Rossmann-fold domains"/>
    <property type="match status" value="1"/>
</dbReference>
<dbReference type="EMBL" id="FNVU01000006">
    <property type="protein sequence ID" value="SEG53127.1"/>
    <property type="molecule type" value="Genomic_DNA"/>
</dbReference>
<accession>A0A1H6AYK5</accession>
<comment type="similarity">
    <text evidence="1">Belongs to the short-chain dehydrogenases/reductases (SDR) family.</text>
</comment>